<accession>A0AAE0TCU8</accession>
<dbReference type="InterPro" id="IPR052184">
    <property type="entry name" value="SDR_enzymes"/>
</dbReference>
<organism evidence="1 2">
    <name type="scientific">Potamilus streckersoni</name>
    <dbReference type="NCBI Taxonomy" id="2493646"/>
    <lineage>
        <taxon>Eukaryota</taxon>
        <taxon>Metazoa</taxon>
        <taxon>Spiralia</taxon>
        <taxon>Lophotrochozoa</taxon>
        <taxon>Mollusca</taxon>
        <taxon>Bivalvia</taxon>
        <taxon>Autobranchia</taxon>
        <taxon>Heteroconchia</taxon>
        <taxon>Palaeoheterodonta</taxon>
        <taxon>Unionida</taxon>
        <taxon>Unionoidea</taxon>
        <taxon>Unionidae</taxon>
        <taxon>Ambleminae</taxon>
        <taxon>Lampsilini</taxon>
        <taxon>Potamilus</taxon>
    </lineage>
</organism>
<gene>
    <name evidence="1" type="ORF">CHS0354_011100</name>
</gene>
<dbReference type="InterPro" id="IPR036291">
    <property type="entry name" value="NAD(P)-bd_dom_sf"/>
</dbReference>
<dbReference type="GO" id="GO:0016616">
    <property type="term" value="F:oxidoreductase activity, acting on the CH-OH group of donors, NAD or NADP as acceptor"/>
    <property type="evidence" value="ECO:0007669"/>
    <property type="project" value="TreeGrafter"/>
</dbReference>
<reference evidence="1" key="1">
    <citation type="journal article" date="2021" name="Genome Biol. Evol.">
        <title>A High-Quality Reference Genome for a Parasitic Bivalve with Doubly Uniparental Inheritance (Bivalvia: Unionida).</title>
        <authorList>
            <person name="Smith C.H."/>
        </authorList>
    </citation>
    <scope>NUCLEOTIDE SEQUENCE</scope>
    <source>
        <strain evidence="1">CHS0354</strain>
    </source>
</reference>
<name>A0AAE0TCU8_9BIVA</name>
<dbReference type="PANTHER" id="PTHR45458">
    <property type="entry name" value="SHORT-CHAIN DEHYDROGENASE/REDUCTASE SDR"/>
    <property type="match status" value="1"/>
</dbReference>
<reference evidence="1" key="3">
    <citation type="submission" date="2023-05" db="EMBL/GenBank/DDBJ databases">
        <authorList>
            <person name="Smith C.H."/>
        </authorList>
    </citation>
    <scope>NUCLEOTIDE SEQUENCE</scope>
    <source>
        <strain evidence="1">CHS0354</strain>
        <tissue evidence="1">Mantle</tissue>
    </source>
</reference>
<keyword evidence="2" id="KW-1185">Reference proteome</keyword>
<proteinExistence type="predicted"/>
<reference evidence="1" key="2">
    <citation type="journal article" date="2021" name="Genome Biol. Evol.">
        <title>Developing a high-quality reference genome for a parasitic bivalve with doubly uniparental inheritance (Bivalvia: Unionida).</title>
        <authorList>
            <person name="Smith C.H."/>
        </authorList>
    </citation>
    <scope>NUCLEOTIDE SEQUENCE</scope>
    <source>
        <strain evidence="1">CHS0354</strain>
        <tissue evidence="1">Mantle</tissue>
    </source>
</reference>
<dbReference type="SUPFAM" id="SSF51735">
    <property type="entry name" value="NAD(P)-binding Rossmann-fold domains"/>
    <property type="match status" value="1"/>
</dbReference>
<evidence type="ECO:0000313" key="2">
    <source>
        <dbReference type="Proteomes" id="UP001195483"/>
    </source>
</evidence>
<dbReference type="EMBL" id="JAEAOA010000687">
    <property type="protein sequence ID" value="KAK3607564.1"/>
    <property type="molecule type" value="Genomic_DNA"/>
</dbReference>
<comment type="caution">
    <text evidence="1">The sequence shown here is derived from an EMBL/GenBank/DDBJ whole genome shotgun (WGS) entry which is preliminary data.</text>
</comment>
<dbReference type="Proteomes" id="UP001195483">
    <property type="component" value="Unassembled WGS sequence"/>
</dbReference>
<dbReference type="PANTHER" id="PTHR45458:SF1">
    <property type="entry name" value="SHORT CHAIN DEHYDROGENASE"/>
    <property type="match status" value="1"/>
</dbReference>
<protein>
    <recommendedName>
        <fullName evidence="3">C-factor</fullName>
    </recommendedName>
</protein>
<evidence type="ECO:0008006" key="3">
    <source>
        <dbReference type="Google" id="ProtNLM"/>
    </source>
</evidence>
<sequence length="124" mass="14272">MMSHLFKYRKEKESSKTARHRQRLASNYYFIVYDSLKRFFLSFKICISITAALNHLNKSISIHVKEFGILSTVLHPGWVKTDMGGQNAHLGVEESVKGLLDVCLKLDSESTGKFFDFKGKELPW</sequence>
<dbReference type="AlphaFoldDB" id="A0AAE0TCU8"/>
<evidence type="ECO:0000313" key="1">
    <source>
        <dbReference type="EMBL" id="KAK3607564.1"/>
    </source>
</evidence>
<dbReference type="Gene3D" id="3.40.50.720">
    <property type="entry name" value="NAD(P)-binding Rossmann-like Domain"/>
    <property type="match status" value="1"/>
</dbReference>